<dbReference type="CDD" id="cd11543">
    <property type="entry name" value="NTP-PPase_u6"/>
    <property type="match status" value="1"/>
</dbReference>
<proteinExistence type="predicted"/>
<dbReference type="RefSeq" id="WP_234701702.1">
    <property type="nucleotide sequence ID" value="NZ_CP181435.1"/>
</dbReference>
<dbReference type="EMBL" id="JAODIR010000019">
    <property type="protein sequence ID" value="MDD2167984.1"/>
    <property type="molecule type" value="Genomic_DNA"/>
</dbReference>
<accession>A0AA42EFG9</accession>
<organism evidence="1 2">
    <name type="scientific">Glaesserella parasuis</name>
    <name type="common">Haemophilus parasuis</name>
    <dbReference type="NCBI Taxonomy" id="738"/>
    <lineage>
        <taxon>Bacteria</taxon>
        <taxon>Pseudomonadati</taxon>
        <taxon>Pseudomonadota</taxon>
        <taxon>Gammaproteobacteria</taxon>
        <taxon>Pasteurellales</taxon>
        <taxon>Pasteurellaceae</taxon>
        <taxon>Glaesserella</taxon>
    </lineage>
</organism>
<reference evidence="1" key="1">
    <citation type="submission" date="2022-09" db="EMBL/GenBank/DDBJ databases">
        <title>Molecular characterization of Glaesserella parasuis strains circulating in commercial swine farms using whole-genome sequencing.</title>
        <authorList>
            <person name="Mugabi R."/>
            <person name="Clavijo M."/>
            <person name="Li G."/>
        </authorList>
    </citation>
    <scope>NUCLEOTIDE SEQUENCE</scope>
    <source>
        <strain evidence="1">0435-53</strain>
    </source>
</reference>
<sequence length="140" mass="16342">MDFQHIIERSQAIWEKYHQLERQNHQTEWSVIEDALAFLSDAGLVGRLTMSQQERWVSNKDVTPELKHKLAECIWWLAVLSKRMDIDLKQSMETFLSGMEQRLGNTKQQAVGFCIFETIPPLFVIKSSPTYSPPVLLFFL</sequence>
<evidence type="ECO:0000313" key="2">
    <source>
        <dbReference type="Proteomes" id="UP001148834"/>
    </source>
</evidence>
<dbReference type="AlphaFoldDB" id="A0AA42EFG9"/>
<evidence type="ECO:0000313" key="1">
    <source>
        <dbReference type="EMBL" id="MDD2167984.1"/>
    </source>
</evidence>
<gene>
    <name evidence="1" type="ORF">N5925_05050</name>
</gene>
<dbReference type="Proteomes" id="UP001148834">
    <property type="component" value="Unassembled WGS sequence"/>
</dbReference>
<comment type="caution">
    <text evidence="1">The sequence shown here is derived from an EMBL/GenBank/DDBJ whole genome shotgun (WGS) entry which is preliminary data.</text>
</comment>
<protein>
    <submittedName>
        <fullName evidence="1">MazG-like protein</fullName>
    </submittedName>
</protein>
<name>A0AA42EFG9_GLAPU</name>